<gene>
    <name evidence="6" type="ORF">SD1D_1895</name>
</gene>
<dbReference type="Pfam" id="PF00542">
    <property type="entry name" value="Ribosomal_L12"/>
    <property type="match status" value="1"/>
</dbReference>
<evidence type="ECO:0000313" key="7">
    <source>
        <dbReference type="Proteomes" id="UP000196053"/>
    </source>
</evidence>
<dbReference type="Gene3D" id="2.40.30.10">
    <property type="entry name" value="Translation factors"/>
    <property type="match status" value="1"/>
</dbReference>
<dbReference type="SUPFAM" id="SSF50447">
    <property type="entry name" value="Translation proteins"/>
    <property type="match status" value="1"/>
</dbReference>
<dbReference type="SUPFAM" id="SSF54736">
    <property type="entry name" value="ClpS-like"/>
    <property type="match status" value="1"/>
</dbReference>
<dbReference type="AlphaFoldDB" id="A0A0K8J7A4"/>
<keyword evidence="2" id="KW-0687">Ribonucleoprotein</keyword>
<dbReference type="InterPro" id="IPR050055">
    <property type="entry name" value="EF-Tu_GTPase"/>
</dbReference>
<dbReference type="Gene3D" id="3.30.1390.10">
    <property type="match status" value="1"/>
</dbReference>
<dbReference type="CDD" id="cd00387">
    <property type="entry name" value="Ribosomal_L7_L12"/>
    <property type="match status" value="1"/>
</dbReference>
<dbReference type="EMBL" id="LN879430">
    <property type="protein sequence ID" value="CUH93435.1"/>
    <property type="molecule type" value="Genomic_DNA"/>
</dbReference>
<dbReference type="InterPro" id="IPR000206">
    <property type="entry name" value="Ribosomal_bL12"/>
</dbReference>
<evidence type="ECO:0000256" key="3">
    <source>
        <dbReference type="ARBA" id="ARBA00035412"/>
    </source>
</evidence>
<dbReference type="GO" id="GO:0003746">
    <property type="term" value="F:translation elongation factor activity"/>
    <property type="evidence" value="ECO:0007669"/>
    <property type="project" value="TreeGrafter"/>
</dbReference>
<dbReference type="PANTHER" id="PTHR43721:SF22">
    <property type="entry name" value="ELONGATION FACTOR TU, MITOCHONDRIAL"/>
    <property type="match status" value="1"/>
</dbReference>
<dbReference type="GO" id="GO:0005840">
    <property type="term" value="C:ribosome"/>
    <property type="evidence" value="ECO:0007669"/>
    <property type="project" value="UniProtKB-KW"/>
</dbReference>
<dbReference type="InterPro" id="IPR013823">
    <property type="entry name" value="Ribosomal_bL12_C"/>
</dbReference>
<dbReference type="GO" id="GO:0003735">
    <property type="term" value="F:structural constituent of ribosome"/>
    <property type="evidence" value="ECO:0007669"/>
    <property type="project" value="InterPro"/>
</dbReference>
<keyword evidence="1" id="KW-0689">Ribosomal protein</keyword>
<dbReference type="InterPro" id="IPR004161">
    <property type="entry name" value="EFTu-like_2"/>
</dbReference>
<dbReference type="InterPro" id="IPR009000">
    <property type="entry name" value="Transl_B-barrel_sf"/>
</dbReference>
<keyword evidence="7" id="KW-1185">Reference proteome</keyword>
<dbReference type="Pfam" id="PF03144">
    <property type="entry name" value="GTP_EFTU_D2"/>
    <property type="match status" value="1"/>
</dbReference>
<evidence type="ECO:0000259" key="4">
    <source>
        <dbReference type="Pfam" id="PF00542"/>
    </source>
</evidence>
<organism evidence="6 7">
    <name type="scientific">Herbinix luporum</name>
    <dbReference type="NCBI Taxonomy" id="1679721"/>
    <lineage>
        <taxon>Bacteria</taxon>
        <taxon>Bacillati</taxon>
        <taxon>Bacillota</taxon>
        <taxon>Clostridia</taxon>
        <taxon>Lachnospirales</taxon>
        <taxon>Lachnospiraceae</taxon>
        <taxon>Herbinix</taxon>
    </lineage>
</organism>
<dbReference type="GO" id="GO:1990904">
    <property type="term" value="C:ribonucleoprotein complex"/>
    <property type="evidence" value="ECO:0007669"/>
    <property type="project" value="UniProtKB-KW"/>
</dbReference>
<dbReference type="PROSITE" id="PS51257">
    <property type="entry name" value="PROKAR_LIPOPROTEIN"/>
    <property type="match status" value="1"/>
</dbReference>
<feature type="domain" description="Large ribosomal subunit protein bL12 C-terminal" evidence="4">
    <location>
        <begin position="247"/>
        <end position="311"/>
    </location>
</feature>
<protein>
    <recommendedName>
        <fullName evidence="3">50S ribosomal protein L7/L12</fullName>
    </recommendedName>
</protein>
<dbReference type="FunFam" id="3.30.1390.10:FF:000001">
    <property type="entry name" value="50S ribosomal protein L7/L12"/>
    <property type="match status" value="1"/>
</dbReference>
<dbReference type="GO" id="GO:0005525">
    <property type="term" value="F:GTP binding"/>
    <property type="evidence" value="ECO:0007669"/>
    <property type="project" value="InterPro"/>
</dbReference>
<evidence type="ECO:0000256" key="1">
    <source>
        <dbReference type="ARBA" id="ARBA00022980"/>
    </source>
</evidence>
<feature type="domain" description="Translation elongation factor EFTu-like" evidence="5">
    <location>
        <begin position="46"/>
        <end position="116"/>
    </location>
</feature>
<dbReference type="PANTHER" id="PTHR43721">
    <property type="entry name" value="ELONGATION FACTOR TU-RELATED"/>
    <property type="match status" value="1"/>
</dbReference>
<dbReference type="KEGG" id="hsd:SD1D_1895"/>
<proteinExistence type="predicted"/>
<evidence type="ECO:0000256" key="2">
    <source>
        <dbReference type="ARBA" id="ARBA00023274"/>
    </source>
</evidence>
<dbReference type="GO" id="GO:0005829">
    <property type="term" value="C:cytosol"/>
    <property type="evidence" value="ECO:0007669"/>
    <property type="project" value="TreeGrafter"/>
</dbReference>
<sequence length="316" mass="34802">MKERKIYILFSFIMLLMLTGCNKKNNLISKDFLMQIEETYSISGKGAVATGKILSGYISTNAVVDIVGLRDEAKSAKVGSIRISDKRKDTAKAGDTVSILLNNIEESDVERGQVLAAKGTISAHNTFYADLTFTANDSEDFFKNGKLDALCYFFTTDSTAILYYNYDDIDENGCVPVQAKMVAKLPMKVGTPFMVQVDGEEIAMGKVTAVDVDIDIDTVLEWNLENVNEEDSDEEGPFSFIGKGNVNITLVEVGDRKVNLIKDIREITGLEIKEAKKLVDEAPSLIIENITKEEAALIKEQLESQGATVEITNYDG</sequence>
<dbReference type="OrthoDB" id="9811748at2"/>
<dbReference type="RefSeq" id="WP_058258680.1">
    <property type="nucleotide sequence ID" value="NZ_DUPS01000030.1"/>
</dbReference>
<reference evidence="7" key="1">
    <citation type="submission" date="2015-09" db="EMBL/GenBank/DDBJ databases">
        <authorList>
            <person name="Wibberg D."/>
        </authorList>
    </citation>
    <scope>NUCLEOTIDE SEQUENCE [LARGE SCALE GENOMIC DNA]</scope>
    <source>
        <strain evidence="7">SD1D</strain>
    </source>
</reference>
<dbReference type="InterPro" id="IPR014719">
    <property type="entry name" value="Ribosomal_bL12_C/ClpS-like"/>
</dbReference>
<accession>A0A0K8J7A4</accession>
<name>A0A0K8J7A4_9FIRM</name>
<evidence type="ECO:0000259" key="5">
    <source>
        <dbReference type="Pfam" id="PF03144"/>
    </source>
</evidence>
<dbReference type="Proteomes" id="UP000196053">
    <property type="component" value="Chromosome I"/>
</dbReference>
<evidence type="ECO:0000313" key="6">
    <source>
        <dbReference type="EMBL" id="CUH93435.1"/>
    </source>
</evidence>